<evidence type="ECO:0000313" key="5">
    <source>
        <dbReference type="EMBL" id="OKP12070.1"/>
    </source>
</evidence>
<accession>A0A1Q5UHV6</accession>
<comment type="caution">
    <text evidence="5">The sequence shown here is derived from an EMBL/GenBank/DDBJ whole genome shotgun (WGS) entry which is preliminary data.</text>
</comment>
<sequence>MCAFPPPPTSVISISIPTNYLHFHQPQHQSQAAQTSPGLESWYINPLNIIEAARTPTDNLPKQPPKRRGAPASSSTTTTAAPRRTRSKLAKENDITAEEENEIKEVFQLFADANEDFPGEKDGVMPREDVRKAMVALGIPPTDSTELADILSAADPTSTGYIPYSPFVSVIAAKLRSQDDNTRAAEVDTAYQLFTRGSNGPISLSHLRRIARELKEDSIDDNLLKDMILEANGGAGLSSGVTLEQFHDVMIRAGVFKV</sequence>
<dbReference type="PANTHER" id="PTHR23048:SF59">
    <property type="entry name" value="EF-HAND SUPERFAMILY PROTEIN"/>
    <property type="match status" value="1"/>
</dbReference>
<dbReference type="GO" id="GO:0016460">
    <property type="term" value="C:myosin II complex"/>
    <property type="evidence" value="ECO:0007669"/>
    <property type="project" value="TreeGrafter"/>
</dbReference>
<protein>
    <recommendedName>
        <fullName evidence="1">Calmodulin</fullName>
    </recommendedName>
</protein>
<reference evidence="5 6" key="1">
    <citation type="submission" date="2016-10" db="EMBL/GenBank/DDBJ databases">
        <title>Genome sequence of the ascomycete fungus Penicillium subrubescens.</title>
        <authorList>
            <person name="De Vries R.P."/>
            <person name="Peng M."/>
            <person name="Dilokpimol A."/>
            <person name="Hilden K."/>
            <person name="Makela M.R."/>
            <person name="Grigoriev I."/>
            <person name="Riley R."/>
            <person name="Granchi Z."/>
        </authorList>
    </citation>
    <scope>NUCLEOTIDE SEQUENCE [LARGE SCALE GENOMIC DNA]</scope>
    <source>
        <strain evidence="5 6">CBS 132785</strain>
    </source>
</reference>
<dbReference type="InterPro" id="IPR011992">
    <property type="entry name" value="EF-hand-dom_pair"/>
</dbReference>
<dbReference type="Gene3D" id="1.10.238.10">
    <property type="entry name" value="EF-hand"/>
    <property type="match status" value="1"/>
</dbReference>
<dbReference type="EMBL" id="MNBE01000251">
    <property type="protein sequence ID" value="OKP12070.1"/>
    <property type="molecule type" value="Genomic_DNA"/>
</dbReference>
<name>A0A1Q5UHV6_9EURO</name>
<evidence type="ECO:0000313" key="6">
    <source>
        <dbReference type="Proteomes" id="UP000186955"/>
    </source>
</evidence>
<dbReference type="InterPro" id="IPR050230">
    <property type="entry name" value="CALM/Myosin/TropC-like"/>
</dbReference>
<evidence type="ECO:0000256" key="3">
    <source>
        <dbReference type="ARBA" id="ARBA00022837"/>
    </source>
</evidence>
<evidence type="ECO:0000256" key="1">
    <source>
        <dbReference type="ARBA" id="ARBA00020786"/>
    </source>
</evidence>
<dbReference type="Proteomes" id="UP000186955">
    <property type="component" value="Unassembled WGS sequence"/>
</dbReference>
<dbReference type="AlphaFoldDB" id="A0A1Q5UHV6"/>
<evidence type="ECO:0000256" key="2">
    <source>
        <dbReference type="ARBA" id="ARBA00022737"/>
    </source>
</evidence>
<keyword evidence="3" id="KW-0106">Calcium</keyword>
<dbReference type="SUPFAM" id="SSF47473">
    <property type="entry name" value="EF-hand"/>
    <property type="match status" value="1"/>
</dbReference>
<keyword evidence="6" id="KW-1185">Reference proteome</keyword>
<dbReference type="STRING" id="1316194.A0A1Q5UHV6"/>
<organism evidence="5 6">
    <name type="scientific">Penicillium subrubescens</name>
    <dbReference type="NCBI Taxonomy" id="1316194"/>
    <lineage>
        <taxon>Eukaryota</taxon>
        <taxon>Fungi</taxon>
        <taxon>Dikarya</taxon>
        <taxon>Ascomycota</taxon>
        <taxon>Pezizomycotina</taxon>
        <taxon>Eurotiomycetes</taxon>
        <taxon>Eurotiomycetidae</taxon>
        <taxon>Eurotiales</taxon>
        <taxon>Aspergillaceae</taxon>
        <taxon>Penicillium</taxon>
    </lineage>
</organism>
<proteinExistence type="predicted"/>
<feature type="compositionally biased region" description="Low complexity" evidence="4">
    <location>
        <begin position="70"/>
        <end position="82"/>
    </location>
</feature>
<dbReference type="PANTHER" id="PTHR23048">
    <property type="entry name" value="MYOSIN LIGHT CHAIN 1, 3"/>
    <property type="match status" value="1"/>
</dbReference>
<feature type="region of interest" description="Disordered" evidence="4">
    <location>
        <begin position="55"/>
        <end position="96"/>
    </location>
</feature>
<keyword evidence="2" id="KW-0677">Repeat</keyword>
<gene>
    <name evidence="5" type="ORF">PENSUB_2428</name>
</gene>
<evidence type="ECO:0000256" key="4">
    <source>
        <dbReference type="SAM" id="MobiDB-lite"/>
    </source>
</evidence>
<dbReference type="FunFam" id="1.10.238.10:FF:000178">
    <property type="entry name" value="Calmodulin-2 A"/>
    <property type="match status" value="1"/>
</dbReference>